<feature type="signal peptide" evidence="1">
    <location>
        <begin position="1"/>
        <end position="22"/>
    </location>
</feature>
<proteinExistence type="predicted"/>
<sequence length="180" mass="20142">MNHLSICSLIFLGICFSLLAKAQPSYDITDKEPALYNGIEYGYSIRSELKKDIGNKGTFKRYEVTFYVTNKSGCTRLFFPRQTTLGLQNQDLMANFDCVNATGARLTSKTATVRARPFLVPYSTTTKNAEGKEIVNTVQVQAGHMLENGETVTNHIVVIVPDGEQPRMRVRIQTPESNVR</sequence>
<organism evidence="2 3">
    <name type="scientific">Spirosoma validum</name>
    <dbReference type="NCBI Taxonomy" id="2771355"/>
    <lineage>
        <taxon>Bacteria</taxon>
        <taxon>Pseudomonadati</taxon>
        <taxon>Bacteroidota</taxon>
        <taxon>Cytophagia</taxon>
        <taxon>Cytophagales</taxon>
        <taxon>Cytophagaceae</taxon>
        <taxon>Spirosoma</taxon>
    </lineage>
</organism>
<feature type="chain" id="PRO_5036896272" evidence="1">
    <location>
        <begin position="23"/>
        <end position="180"/>
    </location>
</feature>
<keyword evidence="1" id="KW-0732">Signal</keyword>
<accession>A0A927GDS8</accession>
<dbReference type="AlphaFoldDB" id="A0A927GDS8"/>
<dbReference type="RefSeq" id="WP_191039672.1">
    <property type="nucleotide sequence ID" value="NZ_JACXAA010000004.1"/>
</dbReference>
<gene>
    <name evidence="2" type="ORF">IC230_14140</name>
</gene>
<name>A0A927GDS8_9BACT</name>
<dbReference type="EMBL" id="JACXAA010000004">
    <property type="protein sequence ID" value="MBD2754044.1"/>
    <property type="molecule type" value="Genomic_DNA"/>
</dbReference>
<evidence type="ECO:0000256" key="1">
    <source>
        <dbReference type="SAM" id="SignalP"/>
    </source>
</evidence>
<keyword evidence="3" id="KW-1185">Reference proteome</keyword>
<evidence type="ECO:0000313" key="3">
    <source>
        <dbReference type="Proteomes" id="UP000653797"/>
    </source>
</evidence>
<comment type="caution">
    <text evidence="2">The sequence shown here is derived from an EMBL/GenBank/DDBJ whole genome shotgun (WGS) entry which is preliminary data.</text>
</comment>
<reference evidence="2" key="1">
    <citation type="submission" date="2020-09" db="EMBL/GenBank/DDBJ databases">
        <authorList>
            <person name="Kim M.K."/>
        </authorList>
    </citation>
    <scope>NUCLEOTIDE SEQUENCE</scope>
    <source>
        <strain evidence="2">BT704</strain>
    </source>
</reference>
<protein>
    <submittedName>
        <fullName evidence="2">ABC transporter permease</fullName>
    </submittedName>
</protein>
<dbReference type="Proteomes" id="UP000653797">
    <property type="component" value="Unassembled WGS sequence"/>
</dbReference>
<evidence type="ECO:0000313" key="2">
    <source>
        <dbReference type="EMBL" id="MBD2754044.1"/>
    </source>
</evidence>